<feature type="domain" description="AsmA" evidence="3">
    <location>
        <begin position="500"/>
        <end position="746"/>
    </location>
</feature>
<feature type="domain" description="AsmA" evidence="3">
    <location>
        <begin position="4"/>
        <end position="246"/>
    </location>
</feature>
<dbReference type="EMBL" id="JACCEV010000001">
    <property type="protein sequence ID" value="NYT83993.1"/>
    <property type="molecule type" value="Genomic_DNA"/>
</dbReference>
<dbReference type="RefSeq" id="WP_130038808.1">
    <property type="nucleotide sequence ID" value="NZ_JACCEV010000001.1"/>
</dbReference>
<proteinExistence type="predicted"/>
<dbReference type="AlphaFoldDB" id="A0A853H092"/>
<organism evidence="4 5">
    <name type="scientific">Pollutimonas harenae</name>
    <dbReference type="NCBI Taxonomy" id="657015"/>
    <lineage>
        <taxon>Bacteria</taxon>
        <taxon>Pseudomonadati</taxon>
        <taxon>Pseudomonadota</taxon>
        <taxon>Betaproteobacteria</taxon>
        <taxon>Burkholderiales</taxon>
        <taxon>Alcaligenaceae</taxon>
        <taxon>Pollutimonas</taxon>
    </lineage>
</organism>
<keyword evidence="2" id="KW-0812">Transmembrane</keyword>
<protein>
    <submittedName>
        <fullName evidence="4">AsmA family protein</fullName>
    </submittedName>
</protein>
<dbReference type="GO" id="GO:0005886">
    <property type="term" value="C:plasma membrane"/>
    <property type="evidence" value="ECO:0007669"/>
    <property type="project" value="TreeGrafter"/>
</dbReference>
<evidence type="ECO:0000256" key="1">
    <source>
        <dbReference type="SAM" id="MobiDB-lite"/>
    </source>
</evidence>
<sequence>MKVWLKRVLISLVVVFLVALVGIAIFLLTFDPNAYKNKLEEVVYNRYQRSLTIKGDIELSLFPRIGLSVEDVSLSNRNSTDTFASIDSARFAVAIWPLMFNRLVVDHVAVTGFKAWVTRDEEGLFNFRDLIDRPGAALGMMAPSLAVKSLLPTARAQELPANLSSDAVVSVSASGSAQSADLQIDIAGLDLKEGEIHFYDNVSGAVGRIEKLEVNTGRMTANQAFDVALKGKLKGEYPVADANIEGQALVLFNPDQKSYSAQKINVVANGLLGSLAAKSATLRGNLAYSAYSQMLSASNLEFLVQGEIQGETPVKGFETSLSVPQLKVDRSQAELKVEKLAYRAKGSTPDQAFEVAFDAPNLAISPESATGAPIAGTVKLSKPNQVLGITLGMSGIGGNASKLTLKELKIDAGLKEGNRLVQLKMSSPASWDVFGEVGGLSAMQGDVKIEDAALPGGSFAFPFIGSLRADLIKDELASEINAVLSGSKLDFGLNATQLSDPKFVFDLTADKLDFNTLFPPAIVPAPEAADAPADAAKSDDAAKTTSRQPGKAPTKAEETFELPRLSFLDSGDLTGTISIDELKIQEIEARKFAAKVSAAQGKLSITGVKAELYGGTLSGTLGATSKNEVSANLTLSKVALEPLLQALVHENRLSGRGTVKLELASQGTTGAALEAGLNGTAKLSIRDGAITGIDLAQTLREVNAVVRNMFSGQLPEVASKFDSARKTDFTALDALINFNQGQGTIKTLKVASPLLRITQGTPATLDLVNDQLDIMVDVNVVNTSTGQDGKALADLKGVTIPVRISGPFGKPGYQVQWKDVSSDVVKDAVKGGLIDLLSNQIGQSGKTEDGQAAPKSSTDSVKSIGDALKGLLGK</sequence>
<feature type="region of interest" description="Disordered" evidence="1">
    <location>
        <begin position="528"/>
        <end position="557"/>
    </location>
</feature>
<dbReference type="InterPro" id="IPR052894">
    <property type="entry name" value="AsmA-related"/>
</dbReference>
<accession>A0A853H092</accession>
<evidence type="ECO:0000313" key="5">
    <source>
        <dbReference type="Proteomes" id="UP000554144"/>
    </source>
</evidence>
<dbReference type="GO" id="GO:0090313">
    <property type="term" value="P:regulation of protein targeting to membrane"/>
    <property type="evidence" value="ECO:0007669"/>
    <property type="project" value="TreeGrafter"/>
</dbReference>
<feature type="transmembrane region" description="Helical" evidence="2">
    <location>
        <begin position="7"/>
        <end position="30"/>
    </location>
</feature>
<keyword evidence="2" id="KW-1133">Transmembrane helix</keyword>
<dbReference type="PANTHER" id="PTHR30441:SF4">
    <property type="entry name" value="PROTEIN ASMA"/>
    <property type="match status" value="1"/>
</dbReference>
<name>A0A853H092_9BURK</name>
<dbReference type="Pfam" id="PF05170">
    <property type="entry name" value="AsmA"/>
    <property type="match status" value="2"/>
</dbReference>
<gene>
    <name evidence="4" type="ORF">H0A62_00120</name>
</gene>
<comment type="caution">
    <text evidence="4">The sequence shown here is derived from an EMBL/GenBank/DDBJ whole genome shotgun (WGS) entry which is preliminary data.</text>
</comment>
<evidence type="ECO:0000259" key="3">
    <source>
        <dbReference type="Pfam" id="PF05170"/>
    </source>
</evidence>
<dbReference type="Proteomes" id="UP000554144">
    <property type="component" value="Unassembled WGS sequence"/>
</dbReference>
<reference evidence="4 5" key="1">
    <citation type="submission" date="2020-07" db="EMBL/GenBank/DDBJ databases">
        <title>Taxonomic revisions and descriptions of new bacterial species based on genomic comparisons in the high-G+C-content subgroup of the family Alcaligenaceae.</title>
        <authorList>
            <person name="Szabo A."/>
            <person name="Felfoldi T."/>
        </authorList>
    </citation>
    <scope>NUCLEOTIDE SEQUENCE [LARGE SCALE GENOMIC DNA]</scope>
    <source>
        <strain evidence="4 5">DSM 25667</strain>
    </source>
</reference>
<dbReference type="PANTHER" id="PTHR30441">
    <property type="entry name" value="DUF748 DOMAIN-CONTAINING PROTEIN"/>
    <property type="match status" value="1"/>
</dbReference>
<keyword evidence="5" id="KW-1185">Reference proteome</keyword>
<keyword evidence="2" id="KW-0472">Membrane</keyword>
<evidence type="ECO:0000256" key="2">
    <source>
        <dbReference type="SAM" id="Phobius"/>
    </source>
</evidence>
<evidence type="ECO:0000313" key="4">
    <source>
        <dbReference type="EMBL" id="NYT83993.1"/>
    </source>
</evidence>
<dbReference type="InterPro" id="IPR007844">
    <property type="entry name" value="AsmA"/>
</dbReference>
<dbReference type="OrthoDB" id="9766390at2"/>